<sequence length="411" mass="46886">MPSTPRRDTLPPSRPLSMHQKPPYNQAYNVKPITIRPNSMSLPGFSQPRAQTWPARLLQSGQQALLKIRRFHRIRTRRGLERNWYQVTVAILLFLMLLALSRLFSSSSMSGLSRSARLGPRMAETINALESLKYMSSTGQIVTLDKDKLYSGVRRSRLYQGTRIRRQIMDSQRDPVVRVIDADCLDEALRLKRQGFKPIVLDMANREFAGGDYRADGTSQEAGLFRRTNLYQCLDTEPRRSEFYPLPSQGAVYCPNMIVLRKSSQEGDEFLERPEWMSFLAMAPLRNPPLVPNEANELILGERAAIITKKKIQNMFRIALDNGHDAIVLSAFGCGRLHNPPESTARIFKEVIRTNYMGGIKKGRTFSEIVFAITNYKSLDSDVDESYNYDTFKRVMESPDVLESDQDPAEP</sequence>
<dbReference type="Pfam" id="PF10021">
    <property type="entry name" value="PARG_cat_microb"/>
    <property type="match status" value="1"/>
</dbReference>
<dbReference type="Proteomes" id="UP000717515">
    <property type="component" value="Unassembled WGS sequence"/>
</dbReference>
<dbReference type="PANTHER" id="PTHR35596:SF1">
    <property type="entry name" value="MICROBIAL-TYPE PARG CATALYTIC DOMAIN-CONTAINING PROTEIN"/>
    <property type="match status" value="1"/>
</dbReference>
<organism evidence="4 5">
    <name type="scientific">Mortierella alpina</name>
    <name type="common">Oleaginous fungus</name>
    <name type="synonym">Mortierella renispora</name>
    <dbReference type="NCBI Taxonomy" id="64518"/>
    <lineage>
        <taxon>Eukaryota</taxon>
        <taxon>Fungi</taxon>
        <taxon>Fungi incertae sedis</taxon>
        <taxon>Mucoromycota</taxon>
        <taxon>Mortierellomycotina</taxon>
        <taxon>Mortierellomycetes</taxon>
        <taxon>Mortierellales</taxon>
        <taxon>Mortierellaceae</taxon>
        <taxon>Mortierella</taxon>
    </lineage>
</organism>
<keyword evidence="2" id="KW-1133">Transmembrane helix</keyword>
<evidence type="ECO:0000313" key="4">
    <source>
        <dbReference type="EMBL" id="KAG9322979.1"/>
    </source>
</evidence>
<evidence type="ECO:0000259" key="3">
    <source>
        <dbReference type="Pfam" id="PF10021"/>
    </source>
</evidence>
<proteinExistence type="predicted"/>
<evidence type="ECO:0000256" key="2">
    <source>
        <dbReference type="SAM" id="Phobius"/>
    </source>
</evidence>
<dbReference type="Gene3D" id="3.40.220.10">
    <property type="entry name" value="Leucine Aminopeptidase, subunit E, domain 1"/>
    <property type="match status" value="1"/>
</dbReference>
<name>A0A9P8A5W6_MORAP</name>
<dbReference type="InterPro" id="IPR019261">
    <property type="entry name" value="PARG_cat_microbial"/>
</dbReference>
<dbReference type="EMBL" id="JAIFTL010000121">
    <property type="protein sequence ID" value="KAG9322979.1"/>
    <property type="molecule type" value="Genomic_DNA"/>
</dbReference>
<dbReference type="AlphaFoldDB" id="A0A9P8A5W6"/>
<feature type="transmembrane region" description="Helical" evidence="2">
    <location>
        <begin position="83"/>
        <end position="104"/>
    </location>
</feature>
<evidence type="ECO:0000313" key="5">
    <source>
        <dbReference type="Proteomes" id="UP000717515"/>
    </source>
</evidence>
<dbReference type="NCBIfam" id="TIGR02452">
    <property type="entry name" value="TIGR02452 family protein"/>
    <property type="match status" value="1"/>
</dbReference>
<reference evidence="4" key="1">
    <citation type="submission" date="2021-07" db="EMBL/GenBank/DDBJ databases">
        <title>Draft genome of Mortierella alpina, strain LL118, isolated from an aspen leaf litter sample.</title>
        <authorList>
            <person name="Yang S."/>
            <person name="Vinatzer B.A."/>
        </authorList>
    </citation>
    <scope>NUCLEOTIDE SEQUENCE</scope>
    <source>
        <strain evidence="4">LL118</strain>
    </source>
</reference>
<feature type="domain" description="Microbial-type PARG catalytic" evidence="3">
    <location>
        <begin position="124"/>
        <end position="261"/>
    </location>
</feature>
<dbReference type="SUPFAM" id="SSF52949">
    <property type="entry name" value="Macro domain-like"/>
    <property type="match status" value="1"/>
</dbReference>
<dbReference type="InterPro" id="IPR043472">
    <property type="entry name" value="Macro_dom-like"/>
</dbReference>
<keyword evidence="2" id="KW-0472">Membrane</keyword>
<dbReference type="InterPro" id="IPR012664">
    <property type="entry name" value="CHP02452"/>
</dbReference>
<accession>A0A9P8A5W6</accession>
<feature type="region of interest" description="Disordered" evidence="1">
    <location>
        <begin position="1"/>
        <end position="24"/>
    </location>
</feature>
<gene>
    <name evidence="4" type="ORF">KVV02_007259</name>
</gene>
<protein>
    <recommendedName>
        <fullName evidence="3">Microbial-type PARG catalytic domain-containing protein</fullName>
    </recommendedName>
</protein>
<dbReference type="PANTHER" id="PTHR35596">
    <property type="entry name" value="DUF2263 DOMAIN-CONTAINING PROTEIN"/>
    <property type="match status" value="1"/>
</dbReference>
<evidence type="ECO:0000256" key="1">
    <source>
        <dbReference type="SAM" id="MobiDB-lite"/>
    </source>
</evidence>
<keyword evidence="2" id="KW-0812">Transmembrane</keyword>
<comment type="caution">
    <text evidence="4">The sequence shown here is derived from an EMBL/GenBank/DDBJ whole genome shotgun (WGS) entry which is preliminary data.</text>
</comment>